<comment type="caution">
    <text evidence="1">The sequence shown here is derived from an EMBL/GenBank/DDBJ whole genome shotgun (WGS) entry which is preliminary data.</text>
</comment>
<dbReference type="PANTHER" id="PTHR42753">
    <property type="entry name" value="MITOCHONDRIAL RIBOSOME PROTEIN L39/PROLYL-TRNA LIGASE FAMILY MEMBER"/>
    <property type="match status" value="1"/>
</dbReference>
<dbReference type="STRING" id="1213857.A0A484FYG7"/>
<sequence length="162" mass="18470">MRARALSTSHYLYWVLRRRLSLPKMMLLLPRRLCVSQRRLSSSLNCYQSRHILLTIGRGYRVDHGRNRLSAVWTPTGGLTAGQDEGAHDKLVRAGFLRQSHSGIFHVLPLGRRVQAKLESLIDHYMKQLGASKVALSTITSKELWLKSGRFDQLESEAPICF</sequence>
<dbReference type="GO" id="GO:0006433">
    <property type="term" value="P:prolyl-tRNA aminoacylation"/>
    <property type="evidence" value="ECO:0007669"/>
    <property type="project" value="TreeGrafter"/>
</dbReference>
<protein>
    <submittedName>
        <fullName evidence="1">Proline--tRNA ligase</fullName>
    </submittedName>
</protein>
<dbReference type="PANTHER" id="PTHR42753:SF2">
    <property type="entry name" value="PROLINE--TRNA LIGASE"/>
    <property type="match status" value="1"/>
</dbReference>
<reference evidence="2" key="1">
    <citation type="journal article" date="2013" name="New Phytol.">
        <title>Comparative genomic and transcriptomic analyses reveal the hemibiotrophic stage shift of Colletotrichum fungi.</title>
        <authorList>
            <person name="Gan P."/>
            <person name="Ikeda K."/>
            <person name="Irieda H."/>
            <person name="Narusaka M."/>
            <person name="O'Connell R.J."/>
            <person name="Narusaka Y."/>
            <person name="Takano Y."/>
            <person name="Kubo Y."/>
            <person name="Shirasu K."/>
        </authorList>
    </citation>
    <scope>NUCLEOTIDE SEQUENCE [LARGE SCALE GENOMIC DNA]</scope>
    <source>
        <strain evidence="2">104-T / ATCC 96160 / CBS 514.97 / LARS 414 / MAFF 240422</strain>
    </source>
</reference>
<dbReference type="OrthoDB" id="10267474at2759"/>
<name>A0A484FYG7_COLOR</name>
<dbReference type="InterPro" id="IPR045864">
    <property type="entry name" value="aa-tRNA-synth_II/BPL/LPL"/>
</dbReference>
<dbReference type="InterPro" id="IPR050062">
    <property type="entry name" value="Pro-tRNA_synthetase"/>
</dbReference>
<keyword evidence="1" id="KW-0436">Ligase</keyword>
<dbReference type="AlphaFoldDB" id="A0A484FYG7"/>
<gene>
    <name evidence="1" type="primary">proS</name>
    <name evidence="1" type="ORF">Cob_v004106</name>
</gene>
<dbReference type="EMBL" id="AMCV02000008">
    <property type="protein sequence ID" value="TDZ22986.1"/>
    <property type="molecule type" value="Genomic_DNA"/>
</dbReference>
<dbReference type="GO" id="GO:0004827">
    <property type="term" value="F:proline-tRNA ligase activity"/>
    <property type="evidence" value="ECO:0007669"/>
    <property type="project" value="TreeGrafter"/>
</dbReference>
<organism evidence="1 2">
    <name type="scientific">Colletotrichum orbiculare (strain 104-T / ATCC 96160 / CBS 514.97 / LARS 414 / MAFF 240422)</name>
    <name type="common">Cucumber anthracnose fungus</name>
    <name type="synonym">Colletotrichum lagenarium</name>
    <dbReference type="NCBI Taxonomy" id="1213857"/>
    <lineage>
        <taxon>Eukaryota</taxon>
        <taxon>Fungi</taxon>
        <taxon>Dikarya</taxon>
        <taxon>Ascomycota</taxon>
        <taxon>Pezizomycotina</taxon>
        <taxon>Sordariomycetes</taxon>
        <taxon>Hypocreomycetidae</taxon>
        <taxon>Glomerellales</taxon>
        <taxon>Glomerellaceae</taxon>
        <taxon>Colletotrichum</taxon>
        <taxon>Colletotrichum orbiculare species complex</taxon>
    </lineage>
</organism>
<dbReference type="Gene3D" id="3.30.930.10">
    <property type="entry name" value="Bira Bifunctional Protein, Domain 2"/>
    <property type="match status" value="1"/>
</dbReference>
<evidence type="ECO:0000313" key="1">
    <source>
        <dbReference type="EMBL" id="TDZ22986.1"/>
    </source>
</evidence>
<accession>A0A484FYG7</accession>
<reference evidence="2" key="2">
    <citation type="journal article" date="2019" name="Mol. Plant Microbe Interact.">
        <title>Genome sequence resources for four phytopathogenic fungi from the Colletotrichum orbiculare species complex.</title>
        <authorList>
            <person name="Gan P."/>
            <person name="Tsushima A."/>
            <person name="Narusaka M."/>
            <person name="Narusaka Y."/>
            <person name="Takano Y."/>
            <person name="Kubo Y."/>
            <person name="Shirasu K."/>
        </authorList>
    </citation>
    <scope>GENOME REANNOTATION</scope>
    <source>
        <strain evidence="2">104-T / ATCC 96160 / CBS 514.97 / LARS 414 / MAFF 240422</strain>
    </source>
</reference>
<evidence type="ECO:0000313" key="2">
    <source>
        <dbReference type="Proteomes" id="UP000014480"/>
    </source>
</evidence>
<dbReference type="SUPFAM" id="SSF55681">
    <property type="entry name" value="Class II aaRS and biotin synthetases"/>
    <property type="match status" value="1"/>
</dbReference>
<dbReference type="GO" id="GO:0005739">
    <property type="term" value="C:mitochondrion"/>
    <property type="evidence" value="ECO:0007669"/>
    <property type="project" value="TreeGrafter"/>
</dbReference>
<keyword evidence="2" id="KW-1185">Reference proteome</keyword>
<dbReference type="Proteomes" id="UP000014480">
    <property type="component" value="Unassembled WGS sequence"/>
</dbReference>
<proteinExistence type="predicted"/>